<gene>
    <name evidence="1" type="ORF">AK829_08835</name>
</gene>
<sequence length="123" mass="13571">MASQHAVADIQSESFPDYQTQLQDSYIEGYDPVSLGAPHSSLLRHSTWLSMAFILAFLYGLGIFVWGLCAKYVGWGAQTQDYSSILMILGGIEMVACVILAAVLLGIGRKDYKNYRKTTGRVN</sequence>
<evidence type="ECO:0000313" key="2">
    <source>
        <dbReference type="Proteomes" id="UP000060016"/>
    </source>
</evidence>
<protein>
    <submittedName>
        <fullName evidence="1">Uncharacterized protein</fullName>
    </submittedName>
</protein>
<accession>A0A0K1RDI8</accession>
<proteinExistence type="predicted"/>
<dbReference type="KEGG" id="crie:AK829_08835"/>
<dbReference type="RefSeq" id="WP_052205512.1">
    <property type="nucleotide sequence ID" value="NZ_BAAAGW010000015.1"/>
</dbReference>
<dbReference type="EMBL" id="CP012342">
    <property type="protein sequence ID" value="AKV59236.1"/>
    <property type="molecule type" value="Genomic_DNA"/>
</dbReference>
<dbReference type="PATRIC" id="fig|156976.3.peg.1771"/>
<name>A0A0K1RDI8_9CORY</name>
<reference evidence="1 2" key="1">
    <citation type="submission" date="2015-08" db="EMBL/GenBank/DDBJ databases">
        <authorList>
            <person name="Babu N.S."/>
            <person name="Beckwith C.J."/>
            <person name="Beseler K.G."/>
            <person name="Brison A."/>
            <person name="Carone J.V."/>
            <person name="Caskin T.P."/>
            <person name="Diamond M."/>
            <person name="Durham M.E."/>
            <person name="Foxe J.M."/>
            <person name="Go M."/>
            <person name="Henderson B.A."/>
            <person name="Jones I.B."/>
            <person name="McGettigan J.A."/>
            <person name="Micheletti S.J."/>
            <person name="Nasrallah M.E."/>
            <person name="Ortiz D."/>
            <person name="Piller C.R."/>
            <person name="Privatt S.R."/>
            <person name="Schneider S.L."/>
            <person name="Sharp S."/>
            <person name="Smith T.C."/>
            <person name="Stanton J.D."/>
            <person name="Ullery H.E."/>
            <person name="Wilson R.J."/>
            <person name="Serrano M.G."/>
            <person name="Buck G."/>
            <person name="Lee V."/>
            <person name="Wang Y."/>
            <person name="Carvalho R."/>
            <person name="Voegtly L."/>
            <person name="Shi R."/>
            <person name="Duckworth R."/>
            <person name="Johnson A."/>
            <person name="Loviza R."/>
            <person name="Walstead R."/>
            <person name="Shah Z."/>
            <person name="Kiflezghi M."/>
            <person name="Wade K."/>
            <person name="Ball S.L."/>
            <person name="Bradley K.W."/>
            <person name="Asai D.J."/>
            <person name="Bowman C.A."/>
            <person name="Russell D.A."/>
            <person name="Pope W.H."/>
            <person name="Jacobs-Sera D."/>
            <person name="Hendrix R.W."/>
            <person name="Hatfull G.F."/>
        </authorList>
    </citation>
    <scope>NUCLEOTIDE SEQUENCE [LARGE SCALE GENOMIC DNA]</scope>
    <source>
        <strain evidence="1 2">PUDD_83A45</strain>
    </source>
</reference>
<dbReference type="STRING" id="156976.AK829_08835"/>
<evidence type="ECO:0000313" key="1">
    <source>
        <dbReference type="EMBL" id="AKV59236.1"/>
    </source>
</evidence>
<dbReference type="AlphaFoldDB" id="A0A0K1RDI8"/>
<dbReference type="Proteomes" id="UP000060016">
    <property type="component" value="Chromosome"/>
</dbReference>
<organism evidence="1 2">
    <name type="scientific">Corynebacterium riegelii</name>
    <dbReference type="NCBI Taxonomy" id="156976"/>
    <lineage>
        <taxon>Bacteria</taxon>
        <taxon>Bacillati</taxon>
        <taxon>Actinomycetota</taxon>
        <taxon>Actinomycetes</taxon>
        <taxon>Mycobacteriales</taxon>
        <taxon>Corynebacteriaceae</taxon>
        <taxon>Corynebacterium</taxon>
    </lineage>
</organism>
<keyword evidence="2" id="KW-1185">Reference proteome</keyword>